<dbReference type="Proteomes" id="UP000694925">
    <property type="component" value="Unplaced"/>
</dbReference>
<evidence type="ECO:0000313" key="2">
    <source>
        <dbReference type="RefSeq" id="XP_017879433.2"/>
    </source>
</evidence>
<feature type="non-terminal residue" evidence="2">
    <location>
        <position position="81"/>
    </location>
</feature>
<feature type="non-terminal residue" evidence="2">
    <location>
        <position position="1"/>
    </location>
</feature>
<name>A0AAJ7IXD3_9HYME</name>
<proteinExistence type="predicted"/>
<accession>A0AAJ7IXD3</accession>
<dbReference type="KEGG" id="ccal:108624549"/>
<organism evidence="1 2">
    <name type="scientific">Ceratina calcarata</name>
    <dbReference type="NCBI Taxonomy" id="156304"/>
    <lineage>
        <taxon>Eukaryota</taxon>
        <taxon>Metazoa</taxon>
        <taxon>Ecdysozoa</taxon>
        <taxon>Arthropoda</taxon>
        <taxon>Hexapoda</taxon>
        <taxon>Insecta</taxon>
        <taxon>Pterygota</taxon>
        <taxon>Neoptera</taxon>
        <taxon>Endopterygota</taxon>
        <taxon>Hymenoptera</taxon>
        <taxon>Apocrita</taxon>
        <taxon>Aculeata</taxon>
        <taxon>Apoidea</taxon>
        <taxon>Anthophila</taxon>
        <taxon>Apidae</taxon>
        <taxon>Ceratina</taxon>
        <taxon>Zadontomerus</taxon>
    </lineage>
</organism>
<sequence length="81" mass="8594">SSLGSERDILLKQLKLALAQSIDDDVRNISTRDIILPNGKKIQLIDSSSSLTSNLPTDGSTLTTSTLALTTSTTIKPPKAI</sequence>
<keyword evidence="1" id="KW-1185">Reference proteome</keyword>
<gene>
    <name evidence="2" type="primary">LOC108624549</name>
</gene>
<protein>
    <submittedName>
        <fullName evidence="2">Uncharacterized protein LOC108624549</fullName>
    </submittedName>
</protein>
<reference evidence="2" key="1">
    <citation type="submission" date="2025-08" db="UniProtKB">
        <authorList>
            <consortium name="RefSeq"/>
        </authorList>
    </citation>
    <scope>IDENTIFICATION</scope>
    <source>
        <tissue evidence="2">Whole body</tissue>
    </source>
</reference>
<dbReference type="GeneID" id="108624549"/>
<evidence type="ECO:0000313" key="1">
    <source>
        <dbReference type="Proteomes" id="UP000694925"/>
    </source>
</evidence>
<dbReference type="AlphaFoldDB" id="A0AAJ7IXD3"/>
<dbReference type="RefSeq" id="XP_017879433.2">
    <property type="nucleotide sequence ID" value="XM_018023944.2"/>
</dbReference>